<evidence type="ECO:0000256" key="3">
    <source>
        <dbReference type="ARBA" id="ARBA00022475"/>
    </source>
</evidence>
<protein>
    <submittedName>
        <fullName evidence="10">Amino acid/amide ABC transporter membrane protein 1, HAAT family</fullName>
    </submittedName>
</protein>
<dbReference type="GO" id="GO:0006865">
    <property type="term" value="P:amino acid transport"/>
    <property type="evidence" value="ECO:0007669"/>
    <property type="project" value="UniProtKB-KW"/>
</dbReference>
<dbReference type="PANTHER" id="PTHR11795:SF451">
    <property type="entry name" value="ABC TRANSPORTER PERMEASE PROTEIN"/>
    <property type="match status" value="1"/>
</dbReference>
<accession>A0A1M5D8Y7</accession>
<evidence type="ECO:0000256" key="1">
    <source>
        <dbReference type="ARBA" id="ARBA00004651"/>
    </source>
</evidence>
<evidence type="ECO:0000256" key="2">
    <source>
        <dbReference type="ARBA" id="ARBA00022448"/>
    </source>
</evidence>
<comment type="subcellular location">
    <subcellularLocation>
        <location evidence="1">Cell membrane</location>
        <topology evidence="1">Multi-pass membrane protein</topology>
    </subcellularLocation>
</comment>
<evidence type="ECO:0000256" key="7">
    <source>
        <dbReference type="ARBA" id="ARBA00023136"/>
    </source>
</evidence>
<keyword evidence="5" id="KW-0029">Amino-acid transport</keyword>
<keyword evidence="2" id="KW-0813">Transport</keyword>
<dbReference type="AlphaFoldDB" id="A0A1M5D8Y7"/>
<keyword evidence="7 9" id="KW-0472">Membrane</keyword>
<feature type="transmembrane region" description="Helical" evidence="9">
    <location>
        <begin position="144"/>
        <end position="163"/>
    </location>
</feature>
<reference evidence="10 11" key="1">
    <citation type="submission" date="2016-11" db="EMBL/GenBank/DDBJ databases">
        <authorList>
            <person name="Jaros S."/>
            <person name="Januszkiewicz K."/>
            <person name="Wedrychowicz H."/>
        </authorList>
    </citation>
    <scope>NUCLEOTIDE SEQUENCE [LARGE SCALE GENOMIC DNA]</scope>
    <source>
        <strain evidence="10 11">DSM 45408</strain>
    </source>
</reference>
<dbReference type="GO" id="GO:0022857">
    <property type="term" value="F:transmembrane transporter activity"/>
    <property type="evidence" value="ECO:0007669"/>
    <property type="project" value="InterPro"/>
</dbReference>
<dbReference type="Pfam" id="PF02653">
    <property type="entry name" value="BPD_transp_2"/>
    <property type="match status" value="1"/>
</dbReference>
<comment type="similarity">
    <text evidence="8">Belongs to the binding-protein-dependent transport system permease family. LivHM subfamily.</text>
</comment>
<dbReference type="OrthoDB" id="3572933at2"/>
<keyword evidence="6 9" id="KW-1133">Transmembrane helix</keyword>
<dbReference type="EMBL" id="FQVX01000001">
    <property type="protein sequence ID" value="SHF63478.1"/>
    <property type="molecule type" value="Genomic_DNA"/>
</dbReference>
<evidence type="ECO:0000256" key="6">
    <source>
        <dbReference type="ARBA" id="ARBA00022989"/>
    </source>
</evidence>
<evidence type="ECO:0000256" key="8">
    <source>
        <dbReference type="ARBA" id="ARBA00037998"/>
    </source>
</evidence>
<feature type="transmembrane region" description="Helical" evidence="9">
    <location>
        <begin position="265"/>
        <end position="286"/>
    </location>
</feature>
<keyword evidence="4 9" id="KW-0812">Transmembrane</keyword>
<evidence type="ECO:0000313" key="10">
    <source>
        <dbReference type="EMBL" id="SHF63478.1"/>
    </source>
</evidence>
<feature type="transmembrane region" description="Helical" evidence="9">
    <location>
        <begin position="94"/>
        <end position="115"/>
    </location>
</feature>
<dbReference type="InterPro" id="IPR001851">
    <property type="entry name" value="ABC_transp_permease"/>
</dbReference>
<evidence type="ECO:0000313" key="11">
    <source>
        <dbReference type="Proteomes" id="UP000184471"/>
    </source>
</evidence>
<evidence type="ECO:0000256" key="5">
    <source>
        <dbReference type="ARBA" id="ARBA00022970"/>
    </source>
</evidence>
<evidence type="ECO:0000256" key="4">
    <source>
        <dbReference type="ARBA" id="ARBA00022692"/>
    </source>
</evidence>
<feature type="transmembrane region" description="Helical" evidence="9">
    <location>
        <begin position="215"/>
        <end position="234"/>
    </location>
</feature>
<feature type="transmembrane region" description="Helical" evidence="9">
    <location>
        <begin position="6"/>
        <end position="27"/>
    </location>
</feature>
<feature type="transmembrane region" description="Helical" evidence="9">
    <location>
        <begin position="241"/>
        <end position="259"/>
    </location>
</feature>
<dbReference type="STRING" id="1070870.SAMN05444351_0273"/>
<dbReference type="PANTHER" id="PTHR11795">
    <property type="entry name" value="BRANCHED-CHAIN AMINO ACID TRANSPORT SYSTEM PERMEASE PROTEIN LIVH"/>
    <property type="match status" value="1"/>
</dbReference>
<name>A0A1M5D8Y7_9ACTN</name>
<keyword evidence="3" id="KW-1003">Cell membrane</keyword>
<sequence>MQEFVNLTLGGVITGSVYAAFALALVLIWRSTRIVNFAQGAMAALTTFIAIALIDAGQSYWVGLVVALLSGLVIGAVVERVVIRPVEGGPELNAVIVTLGLFIAIQALISVLFGVNQRAFVPPFSNIGFRIGDTTLGSLSPNTVYTLIAVLLVMVALIALFRFTRLGLAMRASAFGQEVARLLGVRVGRMLTLGWALAAVVGSLAGMLIAAETAFVAPTFMDSLIVFGFVAAVLGGLDSPIGAVVGGLVLGVALSYVRGYLGDTLVGLAALVILVVVLLVRPGGLFSTTQTRRA</sequence>
<feature type="transmembrane region" description="Helical" evidence="9">
    <location>
        <begin position="190"/>
        <end position="209"/>
    </location>
</feature>
<dbReference type="Proteomes" id="UP000184471">
    <property type="component" value="Unassembled WGS sequence"/>
</dbReference>
<dbReference type="RefSeq" id="WP_073418073.1">
    <property type="nucleotide sequence ID" value="NZ_FQVX01000001.1"/>
</dbReference>
<gene>
    <name evidence="10" type="ORF">SAMN05444351_0273</name>
</gene>
<evidence type="ECO:0000256" key="9">
    <source>
        <dbReference type="SAM" id="Phobius"/>
    </source>
</evidence>
<dbReference type="GO" id="GO:0005886">
    <property type="term" value="C:plasma membrane"/>
    <property type="evidence" value="ECO:0007669"/>
    <property type="project" value="UniProtKB-SubCell"/>
</dbReference>
<keyword evidence="11" id="KW-1185">Reference proteome</keyword>
<feature type="transmembrane region" description="Helical" evidence="9">
    <location>
        <begin position="34"/>
        <end position="54"/>
    </location>
</feature>
<proteinExistence type="inferred from homology"/>
<feature type="transmembrane region" description="Helical" evidence="9">
    <location>
        <begin position="60"/>
        <end position="82"/>
    </location>
</feature>
<dbReference type="InterPro" id="IPR052157">
    <property type="entry name" value="BCAA_transport_permease"/>
</dbReference>
<organism evidence="10 11">
    <name type="scientific">Geodermatophilus nigrescens</name>
    <dbReference type="NCBI Taxonomy" id="1070870"/>
    <lineage>
        <taxon>Bacteria</taxon>
        <taxon>Bacillati</taxon>
        <taxon>Actinomycetota</taxon>
        <taxon>Actinomycetes</taxon>
        <taxon>Geodermatophilales</taxon>
        <taxon>Geodermatophilaceae</taxon>
        <taxon>Geodermatophilus</taxon>
    </lineage>
</organism>
<dbReference type="CDD" id="cd06582">
    <property type="entry name" value="TM_PBP1_LivH_like"/>
    <property type="match status" value="1"/>
</dbReference>